<dbReference type="Pfam" id="PF18733">
    <property type="entry name" value="HEPN_LA2681"/>
    <property type="match status" value="1"/>
</dbReference>
<dbReference type="Proteomes" id="UP000466794">
    <property type="component" value="Unassembled WGS sequence"/>
</dbReference>
<dbReference type="InterPro" id="IPR011990">
    <property type="entry name" value="TPR-like_helical_dom_sf"/>
</dbReference>
<evidence type="ECO:0000313" key="2">
    <source>
        <dbReference type="EMBL" id="MVU81346.1"/>
    </source>
</evidence>
<evidence type="ECO:0000313" key="3">
    <source>
        <dbReference type="Proteomes" id="UP000466794"/>
    </source>
</evidence>
<dbReference type="SUPFAM" id="SSF48452">
    <property type="entry name" value="TPR-like"/>
    <property type="match status" value="1"/>
</dbReference>
<comment type="caution">
    <text evidence="2">The sequence shown here is derived from an EMBL/GenBank/DDBJ whole genome shotgun (WGS) entry which is preliminary data.</text>
</comment>
<dbReference type="RefSeq" id="WP_157390940.1">
    <property type="nucleotide sequence ID" value="NZ_WRPP01000006.1"/>
</dbReference>
<gene>
    <name evidence="2" type="ORF">GPX89_29400</name>
</gene>
<protein>
    <recommendedName>
        <fullName evidence="1">LA2681-like HEPN domain-containing protein</fullName>
    </recommendedName>
</protein>
<sequence length="537" mass="58518">MDRDKLRAVEGLTIFLDGKIDEDATKALVIMTAIVLDAFGDSPQPTTLEEAAILMNAAGVLINAGVRASDIEALGSGEEWMTRIVKSGLLIDTRFESAAIYNLANSRLAIAEFEIDPVQGDARDSSHTVTYAQQRFDARERLRLARIELDSAAALADGGRDRGMRLCNLANTLDHSGRWIEAYDAYVRALKADPENGNAAGNAAVLISRAIGAGWDFEGHLCSLYDHYLAMAKANRAGTVAVAGEPAAQRFDEMDLLGTDHPVHDPIMSADPYGQWIIRHRLALVAALEGLGSNGHTGRWDTIGLRSAAAPAPAARPLVIFRILNVLKADYLVARRLAFEADQLVEQDGGRTQHSEDPGVYTDTLDQAVHGEVSAKLVLAHRAALDVLDKTAVAVNEHLQIGDDPRKVWFRRFWFEDKNCTQLRASLISNERLIMPVLAMAELAIDMAEGSLYGHAQDVRNAGTHRFVFVHLGMQDIPTTATMRAMTLDAMRETCHQALTVARAAFLYLVALLDVFEASKATTDEPEDSASRPMPSA</sequence>
<proteinExistence type="predicted"/>
<reference evidence="2 3" key="1">
    <citation type="submission" date="2019-12" db="EMBL/GenBank/DDBJ databases">
        <title>Nocardia sp. nov. ET3-3 isolated from soil.</title>
        <authorList>
            <person name="Kanchanasin P."/>
            <person name="Tanasupawat S."/>
            <person name="Yuki M."/>
            <person name="Kudo T."/>
        </authorList>
    </citation>
    <scope>NUCLEOTIDE SEQUENCE [LARGE SCALE GENOMIC DNA]</scope>
    <source>
        <strain evidence="2 3">ET3-3</strain>
    </source>
</reference>
<dbReference type="InterPro" id="IPR040826">
    <property type="entry name" value="HEPN_LA2681"/>
</dbReference>
<name>A0A7K1V409_9NOCA</name>
<evidence type="ECO:0000259" key="1">
    <source>
        <dbReference type="Pfam" id="PF18733"/>
    </source>
</evidence>
<feature type="domain" description="LA2681-like HEPN" evidence="1">
    <location>
        <begin position="319"/>
        <end position="512"/>
    </location>
</feature>
<dbReference type="EMBL" id="WRPP01000006">
    <property type="protein sequence ID" value="MVU81346.1"/>
    <property type="molecule type" value="Genomic_DNA"/>
</dbReference>
<accession>A0A7K1V409</accession>
<organism evidence="2 3">
    <name type="scientific">Nocardia terrae</name>
    <dbReference type="NCBI Taxonomy" id="2675851"/>
    <lineage>
        <taxon>Bacteria</taxon>
        <taxon>Bacillati</taxon>
        <taxon>Actinomycetota</taxon>
        <taxon>Actinomycetes</taxon>
        <taxon>Mycobacteriales</taxon>
        <taxon>Nocardiaceae</taxon>
        <taxon>Nocardia</taxon>
    </lineage>
</organism>
<dbReference type="Gene3D" id="1.25.40.10">
    <property type="entry name" value="Tetratricopeptide repeat domain"/>
    <property type="match status" value="1"/>
</dbReference>
<keyword evidence="3" id="KW-1185">Reference proteome</keyword>
<dbReference type="AlphaFoldDB" id="A0A7K1V409"/>